<protein>
    <submittedName>
        <fullName evidence="1">Uncharacterized protein</fullName>
    </submittedName>
</protein>
<dbReference type="EMBL" id="CAACVG010010066">
    <property type="protein sequence ID" value="VEN54912.1"/>
    <property type="molecule type" value="Genomic_DNA"/>
</dbReference>
<organism evidence="1 2">
    <name type="scientific">Callosobruchus maculatus</name>
    <name type="common">Southern cowpea weevil</name>
    <name type="synonym">Pulse bruchid</name>
    <dbReference type="NCBI Taxonomy" id="64391"/>
    <lineage>
        <taxon>Eukaryota</taxon>
        <taxon>Metazoa</taxon>
        <taxon>Ecdysozoa</taxon>
        <taxon>Arthropoda</taxon>
        <taxon>Hexapoda</taxon>
        <taxon>Insecta</taxon>
        <taxon>Pterygota</taxon>
        <taxon>Neoptera</taxon>
        <taxon>Endopterygota</taxon>
        <taxon>Coleoptera</taxon>
        <taxon>Polyphaga</taxon>
        <taxon>Cucujiformia</taxon>
        <taxon>Chrysomeloidea</taxon>
        <taxon>Chrysomelidae</taxon>
        <taxon>Bruchinae</taxon>
        <taxon>Bruchini</taxon>
        <taxon>Callosobruchus</taxon>
    </lineage>
</organism>
<gene>
    <name evidence="1" type="ORF">CALMAC_LOCUS14253</name>
</gene>
<dbReference type="AlphaFoldDB" id="A0A653D412"/>
<proteinExistence type="predicted"/>
<evidence type="ECO:0000313" key="1">
    <source>
        <dbReference type="EMBL" id="VEN54912.1"/>
    </source>
</evidence>
<dbReference type="Proteomes" id="UP000410492">
    <property type="component" value="Unassembled WGS sequence"/>
</dbReference>
<keyword evidence="2" id="KW-1185">Reference proteome</keyword>
<sequence>MIIGIQRHLYLKVGKFAPQLISQLLLGYKVIGEKTRGHKNIIRCHIVFFHYLQLFTFLFTSTPCKPFFCFFYSCIQGHRR</sequence>
<accession>A0A653D412</accession>
<evidence type="ECO:0000313" key="2">
    <source>
        <dbReference type="Proteomes" id="UP000410492"/>
    </source>
</evidence>
<name>A0A653D412_CALMS</name>
<reference evidence="1 2" key="1">
    <citation type="submission" date="2019-01" db="EMBL/GenBank/DDBJ databases">
        <authorList>
            <person name="Sayadi A."/>
        </authorList>
    </citation>
    <scope>NUCLEOTIDE SEQUENCE [LARGE SCALE GENOMIC DNA]</scope>
</reference>